<dbReference type="EC" id="4.1.1.81" evidence="4"/>
<dbReference type="EMBL" id="CP030139">
    <property type="protein sequence ID" value="AZB72428.1"/>
    <property type="molecule type" value="Genomic_DNA"/>
</dbReference>
<dbReference type="InterPro" id="IPR005860">
    <property type="entry name" value="CobD"/>
</dbReference>
<comment type="function">
    <text evidence="2">Decarboxylates L-threonine-O-3-phosphate to yield (R)-1-amino-2-propanol O-2-phosphate, the precursor for the linkage between the nucleotide loop and the corrin ring in cobalamin.</text>
</comment>
<dbReference type="Pfam" id="PF00155">
    <property type="entry name" value="Aminotran_1_2"/>
    <property type="match status" value="1"/>
</dbReference>
<keyword evidence="7 11" id="KW-0456">Lyase</keyword>
<evidence type="ECO:0000256" key="3">
    <source>
        <dbReference type="ARBA" id="ARBA00004953"/>
    </source>
</evidence>
<dbReference type="GO" id="GO:0048472">
    <property type="term" value="F:threonine-phosphate decarboxylase activity"/>
    <property type="evidence" value="ECO:0007669"/>
    <property type="project" value="UniProtKB-EC"/>
</dbReference>
<evidence type="ECO:0000256" key="4">
    <source>
        <dbReference type="ARBA" id="ARBA00012285"/>
    </source>
</evidence>
<dbReference type="PROSITE" id="PS00105">
    <property type="entry name" value="AA_TRANSFER_CLASS_1"/>
    <property type="match status" value="1"/>
</dbReference>
<dbReference type="GO" id="GO:0030170">
    <property type="term" value="F:pyridoxal phosphate binding"/>
    <property type="evidence" value="ECO:0007669"/>
    <property type="project" value="InterPro"/>
</dbReference>
<organism evidence="11 12">
    <name type="scientific">Synechococcus elongatus PCC 11801</name>
    <dbReference type="NCBI Taxonomy" id="2219813"/>
    <lineage>
        <taxon>Bacteria</taxon>
        <taxon>Bacillati</taxon>
        <taxon>Cyanobacteriota</taxon>
        <taxon>Cyanophyceae</taxon>
        <taxon>Synechococcales</taxon>
        <taxon>Synechococcaceae</taxon>
        <taxon>Synechococcus</taxon>
    </lineage>
</organism>
<evidence type="ECO:0000256" key="8">
    <source>
        <dbReference type="ARBA" id="ARBA00029996"/>
    </source>
</evidence>
<evidence type="ECO:0000256" key="5">
    <source>
        <dbReference type="ARBA" id="ARBA00022573"/>
    </source>
</evidence>
<evidence type="ECO:0000256" key="6">
    <source>
        <dbReference type="ARBA" id="ARBA00022898"/>
    </source>
</evidence>
<dbReference type="AlphaFoldDB" id="A0AAN1QN59"/>
<dbReference type="Gene3D" id="3.90.1150.10">
    <property type="entry name" value="Aspartate Aminotransferase, domain 1"/>
    <property type="match status" value="1"/>
</dbReference>
<evidence type="ECO:0000256" key="7">
    <source>
        <dbReference type="ARBA" id="ARBA00023239"/>
    </source>
</evidence>
<dbReference type="InterPro" id="IPR015424">
    <property type="entry name" value="PyrdxlP-dep_Trfase"/>
</dbReference>
<dbReference type="InterPro" id="IPR015422">
    <property type="entry name" value="PyrdxlP-dep_Trfase_small"/>
</dbReference>
<dbReference type="GO" id="GO:0009236">
    <property type="term" value="P:cobalamin biosynthetic process"/>
    <property type="evidence" value="ECO:0007669"/>
    <property type="project" value="UniProtKB-KW"/>
</dbReference>
<evidence type="ECO:0000256" key="9">
    <source>
        <dbReference type="ARBA" id="ARBA00048531"/>
    </source>
</evidence>
<dbReference type="InterPro" id="IPR015421">
    <property type="entry name" value="PyrdxlP-dep_Trfase_major"/>
</dbReference>
<comment type="pathway">
    <text evidence="3">Cofactor biosynthesis; adenosylcobalamin biosynthesis.</text>
</comment>
<gene>
    <name evidence="11" type="primary">cobD</name>
    <name evidence="11" type="ORF">DOP62_06555</name>
</gene>
<dbReference type="InterPro" id="IPR004838">
    <property type="entry name" value="NHTrfase_class1_PyrdxlP-BS"/>
</dbReference>
<dbReference type="RefSeq" id="WP_208676670.1">
    <property type="nucleotide sequence ID" value="NZ_CP030139.2"/>
</dbReference>
<evidence type="ECO:0000313" key="11">
    <source>
        <dbReference type="EMBL" id="AZB72428.1"/>
    </source>
</evidence>
<protein>
    <recommendedName>
        <fullName evidence="4">threonine-phosphate decarboxylase</fullName>
        <ecNumber evidence="4">4.1.1.81</ecNumber>
    </recommendedName>
    <alternativeName>
        <fullName evidence="8">L-threonine-O-3-phosphate decarboxylase</fullName>
    </alternativeName>
</protein>
<dbReference type="SUPFAM" id="SSF53383">
    <property type="entry name" value="PLP-dependent transferases"/>
    <property type="match status" value="1"/>
</dbReference>
<dbReference type="CDD" id="cd00609">
    <property type="entry name" value="AAT_like"/>
    <property type="match status" value="1"/>
</dbReference>
<keyword evidence="6" id="KW-0663">Pyridoxal phosphate</keyword>
<dbReference type="PANTHER" id="PTHR42885:SF1">
    <property type="entry name" value="THREONINE-PHOSPHATE DECARBOXYLASE"/>
    <property type="match status" value="1"/>
</dbReference>
<name>A0AAN1QN59_SYNEL</name>
<dbReference type="InterPro" id="IPR004839">
    <property type="entry name" value="Aminotransferase_I/II_large"/>
</dbReference>
<dbReference type="Proteomes" id="UP000267249">
    <property type="component" value="Chromosome"/>
</dbReference>
<reference evidence="11 12" key="1">
    <citation type="journal article" date="2018" name="Sci. Rep.">
        <title>Genome Features and Biochemical Characteristics of a Robust, Fast Growing and Naturally Transformable Cyanobacterium Synechococcus elongatus PCC 11801 Isolated from India.</title>
        <authorList>
            <person name="Jaiswal D."/>
            <person name="Sengupta A."/>
            <person name="Sohoni S."/>
            <person name="Sengupta S."/>
            <person name="Phadnavis A.G."/>
            <person name="Pakrasi H.B."/>
            <person name="Wangikar P.P."/>
        </authorList>
    </citation>
    <scope>NUCLEOTIDE SEQUENCE [LARGE SCALE GENOMIC DNA]</scope>
    <source>
        <strain evidence="11 12">PCC 11801</strain>
    </source>
</reference>
<comment type="cofactor">
    <cofactor evidence="1">
        <name>pyridoxal 5'-phosphate</name>
        <dbReference type="ChEBI" id="CHEBI:597326"/>
    </cofactor>
</comment>
<proteinExistence type="predicted"/>
<dbReference type="NCBIfam" id="TIGR01140">
    <property type="entry name" value="L_thr_O3P_dcar"/>
    <property type="match status" value="1"/>
</dbReference>
<dbReference type="Gene3D" id="3.40.640.10">
    <property type="entry name" value="Type I PLP-dependent aspartate aminotransferase-like (Major domain)"/>
    <property type="match status" value="1"/>
</dbReference>
<keyword evidence="5" id="KW-0169">Cobalamin biosynthesis</keyword>
<accession>A0AAN1QN59</accession>
<evidence type="ECO:0000256" key="2">
    <source>
        <dbReference type="ARBA" id="ARBA00003444"/>
    </source>
</evidence>
<sequence>MTRPNHGGNLRWAASLAGASPTDLLDFSASLNPLGPPSWLANWLQQHYTQLIAYPDPQYRQLREAIAKHHHCDPNWILPGNGAAELLTWAARDFADCREVLLLGPAFRDYERALTAVGVPWRRLALPLDRPATLAILQNLLEPEIRADTGLLINNPHNPTGWLWPLRELWLLLQRCRLVIADEAFLDFRPDAADWSLEPCLAESRSLVIVRSLTKFYSVAGLRLGYAIAHPDRLERWQQWRDPWSVNGLAAALGPELLADRAFQAATWNWLPAARSALANGLATIPGLRVLPSQANFLLVQAEHSVLPLQECLLQQHRILIRDCLSFAELGDRWFRVAVRSEAENQQLLRAIATVLTDGRAGSMTA</sequence>
<comment type="catalytic activity">
    <reaction evidence="9">
        <text>O-phospho-L-threonine + H(+) = (R)-1-aminopropan-2-yl phosphate + CO2</text>
        <dbReference type="Rhea" id="RHEA:11492"/>
        <dbReference type="ChEBI" id="CHEBI:15378"/>
        <dbReference type="ChEBI" id="CHEBI:16526"/>
        <dbReference type="ChEBI" id="CHEBI:58563"/>
        <dbReference type="ChEBI" id="CHEBI:58675"/>
        <dbReference type="EC" id="4.1.1.81"/>
    </reaction>
</comment>
<evidence type="ECO:0000256" key="1">
    <source>
        <dbReference type="ARBA" id="ARBA00001933"/>
    </source>
</evidence>
<dbReference type="PANTHER" id="PTHR42885">
    <property type="entry name" value="HISTIDINOL-PHOSPHATE AMINOTRANSFERASE-RELATED"/>
    <property type="match status" value="1"/>
</dbReference>
<evidence type="ECO:0000313" key="12">
    <source>
        <dbReference type="Proteomes" id="UP000267249"/>
    </source>
</evidence>
<evidence type="ECO:0000259" key="10">
    <source>
        <dbReference type="Pfam" id="PF00155"/>
    </source>
</evidence>
<feature type="domain" description="Aminotransferase class I/classII large" evidence="10">
    <location>
        <begin position="25"/>
        <end position="352"/>
    </location>
</feature>